<dbReference type="Gene3D" id="1.10.1410.40">
    <property type="match status" value="1"/>
</dbReference>
<dbReference type="InterPro" id="IPR046906">
    <property type="entry name" value="Mab-21_HhH/H2TH-like"/>
</dbReference>
<comment type="cofactor">
    <cofactor evidence="1">
        <name>Mg(2+)</name>
        <dbReference type="ChEBI" id="CHEBI:18420"/>
    </cofactor>
</comment>
<keyword evidence="4" id="KW-0548">Nucleotidyltransferase</keyword>
<dbReference type="Pfam" id="PF20266">
    <property type="entry name" value="Mab-21_C"/>
    <property type="match status" value="1"/>
</dbReference>
<dbReference type="Gene3D" id="3.30.460.90">
    <property type="match status" value="1"/>
</dbReference>
<keyword evidence="7" id="KW-0067">ATP-binding</keyword>
<evidence type="ECO:0000256" key="8">
    <source>
        <dbReference type="ARBA" id="ARBA00022842"/>
    </source>
</evidence>
<dbReference type="GeneID" id="111112011"/>
<dbReference type="KEGG" id="cvn:111112011"/>
<accession>A0A8B8BPZ3</accession>
<dbReference type="InterPro" id="IPR013087">
    <property type="entry name" value="Znf_C2H2_type"/>
</dbReference>
<dbReference type="Proteomes" id="UP000694844">
    <property type="component" value="Chromosome 9"/>
</dbReference>
<dbReference type="GO" id="GO:0046872">
    <property type="term" value="F:metal ion binding"/>
    <property type="evidence" value="ECO:0007669"/>
    <property type="project" value="UniProtKB-KW"/>
</dbReference>
<dbReference type="Pfam" id="PF03281">
    <property type="entry name" value="Mab-21"/>
    <property type="match status" value="1"/>
</dbReference>
<dbReference type="SUPFAM" id="SSF50494">
    <property type="entry name" value="Trypsin-like serine proteases"/>
    <property type="match status" value="1"/>
</dbReference>
<dbReference type="OrthoDB" id="6149058at2759"/>
<keyword evidence="6" id="KW-0547">Nucleotide-binding</keyword>
<dbReference type="PANTHER" id="PTHR10656:SF42">
    <property type="entry name" value="CYCLIC GMP-AMP SYNTHASE-LIKE PROTEIN-RELATED"/>
    <property type="match status" value="1"/>
</dbReference>
<protein>
    <submittedName>
        <fullName evidence="12">Uncharacterized protein LOC111112011 isoform X1</fullName>
    </submittedName>
</protein>
<keyword evidence="3" id="KW-0808">Transferase</keyword>
<feature type="region of interest" description="Disordered" evidence="9">
    <location>
        <begin position="28"/>
        <end position="99"/>
    </location>
</feature>
<dbReference type="SMART" id="SM00355">
    <property type="entry name" value="ZnF_C2H2"/>
    <property type="match status" value="2"/>
</dbReference>
<evidence type="ECO:0000256" key="6">
    <source>
        <dbReference type="ARBA" id="ARBA00022741"/>
    </source>
</evidence>
<evidence type="ECO:0000256" key="4">
    <source>
        <dbReference type="ARBA" id="ARBA00022695"/>
    </source>
</evidence>
<keyword evidence="5" id="KW-0479">Metal-binding</keyword>
<gene>
    <name evidence="12" type="primary">LOC111112011</name>
</gene>
<dbReference type="InterPro" id="IPR024810">
    <property type="entry name" value="MAB21L/cGLR"/>
</dbReference>
<evidence type="ECO:0000313" key="11">
    <source>
        <dbReference type="Proteomes" id="UP000694844"/>
    </source>
</evidence>
<keyword evidence="8" id="KW-0460">Magnesium</keyword>
<evidence type="ECO:0000259" key="10">
    <source>
        <dbReference type="SMART" id="SM00355"/>
    </source>
</evidence>
<comment type="similarity">
    <text evidence="2">Belongs to the mab-21 family.</text>
</comment>
<dbReference type="GO" id="GO:0005524">
    <property type="term" value="F:ATP binding"/>
    <property type="evidence" value="ECO:0007669"/>
    <property type="project" value="UniProtKB-KW"/>
</dbReference>
<evidence type="ECO:0000256" key="1">
    <source>
        <dbReference type="ARBA" id="ARBA00001946"/>
    </source>
</evidence>
<dbReference type="RefSeq" id="XP_022304991.1">
    <property type="nucleotide sequence ID" value="XM_022449283.1"/>
</dbReference>
<dbReference type="GO" id="GO:0016779">
    <property type="term" value="F:nucleotidyltransferase activity"/>
    <property type="evidence" value="ECO:0007669"/>
    <property type="project" value="UniProtKB-KW"/>
</dbReference>
<feature type="region of interest" description="Disordered" evidence="9">
    <location>
        <begin position="132"/>
        <end position="161"/>
    </location>
</feature>
<feature type="compositionally biased region" description="Basic and acidic residues" evidence="9">
    <location>
        <begin position="137"/>
        <end position="161"/>
    </location>
</feature>
<feature type="domain" description="C2H2-type" evidence="10">
    <location>
        <begin position="101"/>
        <end position="125"/>
    </location>
</feature>
<feature type="domain" description="C2H2-type" evidence="10">
    <location>
        <begin position="1"/>
        <end position="25"/>
    </location>
</feature>
<evidence type="ECO:0000313" key="12">
    <source>
        <dbReference type="RefSeq" id="XP_022304991.1"/>
    </source>
</evidence>
<evidence type="ECO:0000256" key="2">
    <source>
        <dbReference type="ARBA" id="ARBA00008307"/>
    </source>
</evidence>
<feature type="compositionally biased region" description="Basic and acidic residues" evidence="9">
    <location>
        <begin position="29"/>
        <end position="42"/>
    </location>
</feature>
<keyword evidence="11" id="KW-1185">Reference proteome</keyword>
<dbReference type="InterPro" id="IPR009003">
    <property type="entry name" value="Peptidase_S1_PA"/>
</dbReference>
<feature type="compositionally biased region" description="Basic residues" evidence="9">
    <location>
        <begin position="70"/>
        <end position="82"/>
    </location>
</feature>
<dbReference type="InterPro" id="IPR046903">
    <property type="entry name" value="Mab-21-like_nuc_Trfase"/>
</dbReference>
<proteinExistence type="inferred from homology"/>
<evidence type="ECO:0000256" key="3">
    <source>
        <dbReference type="ARBA" id="ARBA00022679"/>
    </source>
</evidence>
<reference evidence="12" key="1">
    <citation type="submission" date="2025-08" db="UniProtKB">
        <authorList>
            <consortium name="RefSeq"/>
        </authorList>
    </citation>
    <scope>IDENTIFICATION</scope>
    <source>
        <tissue evidence="12">Whole sample</tissue>
    </source>
</reference>
<evidence type="ECO:0000256" key="9">
    <source>
        <dbReference type="SAM" id="MobiDB-lite"/>
    </source>
</evidence>
<name>A0A8B8BPZ3_CRAVI</name>
<sequence length="1367" mass="156181">MYCNICKRNDFKNKHGLSIHLAKAHGIGKQHESAHLPRERHATATTRGTDFEDVRPKTPSGARKPETPKKPHSTTKAGHRTKTPGTPHSADTRTPSSTDPFICPICDGKSFKYEGWYIKHMENKHPGCAFAVVPQGKGKDKNDHDKRDSLKKREDSVDDRPSSVVSNFADSFNIKTFEKWVTVAEASIIRQKTDTDETINCMNRFIKNLESTMDWISHFPLKTFKSGSYYDRTKIDYNDEFDLMIFPDIKMEAVFTNCPPGYCKIRKGVTISKDLDPYLNKDGFLVPELFKQAMFDLFEKSLSDGTFREGRRTTRQTSKPGSPAYTIFYDLGIYGMPPIDVDLVPAIRIEGWPKPANEIKPDWIKKETTHGATRCFHAVMKTYPENWPDGDLLWRISFTHAEKELILHANEKEKGCRKDIYRLLKKIKKVMKSRNSNDIDKFCSYHLKMFMLKFFDKQKYFGNEMKVDLLKKAIKKLGESVEHGNIPNYFIPEDNVIVNVPEKERTLIAKELRGLLEGNWYGEIIERIISGGTLQHTYISQNTTVLREIIDNYTRAHSLPPPPNYECQDIALSSGDNFRSLHVESSEMTCMFKSIRDRIHQNISATSFACDILNEMGISSVLSEIESLANTVNVILDKDGHPMTKDFKPGEVIGLEANVAFENGELQVIEKMSKFKDTFFTPRKDYNPRVILVSSNSLSVIEAKLKIIREFLDVKSPENIFIHHEYDDNDEVSKLSAFYKASFICDQIDLIRESMSEHKNYAEVFYEVFNIFLSSENPILKCCEHVLNEHALDIRIKRHANHELSINQLWLMFVENANKRACRSIGSLIYNKISVHSKLKLCERIPGEMYGNILFKATKIHIWDQICRYDHQLTNTRISSKKWRERITDALHECLVHNGKEIAGSFWDIFQETEGDLKKLSSLFLELRDQCQPTNLSNLLEEWVKREAFQPSSSELEQYPSVLKYILGRKEEKPCIKVFFKEHDNVAEKIFLKEGSHLSKETKYEFINMKEERKNIREKQKEIRIRERKAKAIPPSTRTLINKIVQERGKAIYAKYSSVVGIDASNIVTNCQDVLETPCIVLYCLDESLVPFGENPLPSSIGGFPCDIRVDLVMFGSCRSENCVALNPGCDIGSLHFAGSAGFLVNTPYEGFLTAAHVAVKNLTDMYKEVSENFENTEGPDEGIMHPSGSVYRVGTVKNIIFGNYCKFGSDVAIVRKNEKETGLAGQENNHELLEIAEPDFYSSDDVHVMKKGTTTGVTRGVYGGFFMSTNVCFAKSTTGPFFIFENCYRIDDKAEQFFDEGDSGSGVFMLDKEDSKVKALGIAFARWSFQPATLVCKVKLIAESLNLKIIKDDFSKNVFENFNEYK</sequence>
<evidence type="ECO:0000256" key="7">
    <source>
        <dbReference type="ARBA" id="ARBA00022840"/>
    </source>
</evidence>
<dbReference type="SMART" id="SM01265">
    <property type="entry name" value="Mab-21"/>
    <property type="match status" value="1"/>
</dbReference>
<dbReference type="PANTHER" id="PTHR10656">
    <property type="entry name" value="CELL FATE DETERMINING PROTEIN MAB21-RELATED"/>
    <property type="match status" value="1"/>
</dbReference>
<organism evidence="11 12">
    <name type="scientific">Crassostrea virginica</name>
    <name type="common">Eastern oyster</name>
    <dbReference type="NCBI Taxonomy" id="6565"/>
    <lineage>
        <taxon>Eukaryota</taxon>
        <taxon>Metazoa</taxon>
        <taxon>Spiralia</taxon>
        <taxon>Lophotrochozoa</taxon>
        <taxon>Mollusca</taxon>
        <taxon>Bivalvia</taxon>
        <taxon>Autobranchia</taxon>
        <taxon>Pteriomorphia</taxon>
        <taxon>Ostreida</taxon>
        <taxon>Ostreoidea</taxon>
        <taxon>Ostreidae</taxon>
        <taxon>Crassostrea</taxon>
    </lineage>
</organism>
<evidence type="ECO:0000256" key="5">
    <source>
        <dbReference type="ARBA" id="ARBA00022723"/>
    </source>
</evidence>